<dbReference type="KEGG" id="nfn:NFRAN_1229"/>
<accession>A0A484I8L1</accession>
<dbReference type="InterPro" id="IPR009317">
    <property type="entry name" value="ChaB"/>
</dbReference>
<dbReference type="RefSeq" id="WP_134483484.1">
    <property type="nucleotide sequence ID" value="NZ_LR216287.1"/>
</dbReference>
<keyword evidence="3" id="KW-1185">Reference proteome</keyword>
<dbReference type="InterPro" id="IPR037205">
    <property type="entry name" value="ChaB_sf"/>
</dbReference>
<proteinExistence type="predicted"/>
<organism evidence="2 3">
    <name type="scientific">Candidatus Nitrosocosmicus franklandianus</name>
    <dbReference type="NCBI Taxonomy" id="1798806"/>
    <lineage>
        <taxon>Archaea</taxon>
        <taxon>Nitrososphaerota</taxon>
        <taxon>Nitrososphaeria</taxon>
        <taxon>Nitrososphaerales</taxon>
        <taxon>Nitrososphaeraceae</taxon>
        <taxon>Candidatus Nitrosocosmicus</taxon>
    </lineage>
</organism>
<dbReference type="Pfam" id="PF06150">
    <property type="entry name" value="ChaB"/>
    <property type="match status" value="1"/>
</dbReference>
<reference evidence="2 3" key="1">
    <citation type="submission" date="2019-02" db="EMBL/GenBank/DDBJ databases">
        <authorList>
            <person name="Lehtovirta-Morley E L."/>
        </authorList>
    </citation>
    <scope>NUCLEOTIDE SEQUENCE [LARGE SCALE GENOMIC DNA]</scope>
    <source>
        <strain evidence="2">NFRAN1</strain>
    </source>
</reference>
<gene>
    <name evidence="2" type="primary">chaB</name>
    <name evidence="2" type="ORF">NFRAN_1229</name>
</gene>
<evidence type="ECO:0000313" key="3">
    <source>
        <dbReference type="Proteomes" id="UP000294299"/>
    </source>
</evidence>
<dbReference type="AlphaFoldDB" id="A0A484I8L1"/>
<dbReference type="Proteomes" id="UP000294299">
    <property type="component" value="Chromosome NFRAN"/>
</dbReference>
<protein>
    <submittedName>
        <fullName evidence="2">Putative conserved cation transport regulator</fullName>
    </submittedName>
</protein>
<sequence length="87" mass="10201">MPKTRKNNKNELSEVTKKRIDDLPEHAQHIFEKAHSSALKEYKNPEKRRGGNKESAEEVAHKVAWSAVKKEYEKKDDKWIRKDDSGK</sequence>
<evidence type="ECO:0000256" key="1">
    <source>
        <dbReference type="SAM" id="MobiDB-lite"/>
    </source>
</evidence>
<feature type="region of interest" description="Disordered" evidence="1">
    <location>
        <begin position="33"/>
        <end position="61"/>
    </location>
</feature>
<dbReference type="OrthoDB" id="144741at2157"/>
<evidence type="ECO:0000313" key="2">
    <source>
        <dbReference type="EMBL" id="VFJ13551.1"/>
    </source>
</evidence>
<dbReference type="Gene3D" id="1.10.1740.70">
    <property type="entry name" value="ChaB"/>
    <property type="match status" value="1"/>
</dbReference>
<dbReference type="SUPFAM" id="SSF140376">
    <property type="entry name" value="ChaB-like"/>
    <property type="match status" value="1"/>
</dbReference>
<name>A0A484I8L1_9ARCH</name>
<feature type="region of interest" description="Disordered" evidence="1">
    <location>
        <begin position="1"/>
        <end position="21"/>
    </location>
</feature>
<dbReference type="EMBL" id="LR216287">
    <property type="protein sequence ID" value="VFJ13551.1"/>
    <property type="molecule type" value="Genomic_DNA"/>
</dbReference>
<feature type="compositionally biased region" description="Basic and acidic residues" evidence="1">
    <location>
        <begin position="8"/>
        <end position="21"/>
    </location>
</feature>
<dbReference type="GeneID" id="39420622"/>